<evidence type="ECO:0000256" key="2">
    <source>
        <dbReference type="ARBA" id="ARBA00022723"/>
    </source>
</evidence>
<dbReference type="GO" id="GO:0005507">
    <property type="term" value="F:copper ion binding"/>
    <property type="evidence" value="ECO:0007669"/>
    <property type="project" value="InterPro"/>
</dbReference>
<comment type="caution">
    <text evidence="7">The sequence shown here is derived from an EMBL/GenBank/DDBJ whole genome shotgun (WGS) entry which is preliminary data.</text>
</comment>
<feature type="compositionally biased region" description="Basic and acidic residues" evidence="4">
    <location>
        <begin position="1"/>
        <end position="12"/>
    </location>
</feature>
<gene>
    <name evidence="7" type="ORF">EZ313_19845</name>
</gene>
<keyword evidence="8" id="KW-1185">Reference proteome</keyword>
<dbReference type="PROSITE" id="PS00080">
    <property type="entry name" value="MULTICOPPER_OXIDASE2"/>
    <property type="match status" value="1"/>
</dbReference>
<dbReference type="InterPro" id="IPR002355">
    <property type="entry name" value="Cu_oxidase_Cu_BS"/>
</dbReference>
<dbReference type="EMBL" id="SMLM01000003">
    <property type="protein sequence ID" value="TFZ00703.1"/>
    <property type="molecule type" value="Genomic_DNA"/>
</dbReference>
<feature type="domain" description="Plastocyanin-like" evidence="5">
    <location>
        <begin position="453"/>
        <end position="563"/>
    </location>
</feature>
<reference evidence="7 8" key="1">
    <citation type="submission" date="2019-03" db="EMBL/GenBank/DDBJ databases">
        <title>Ramlibacter henchirensis DSM 14656, whole genome shotgun sequence.</title>
        <authorList>
            <person name="Zhang X."/>
            <person name="Feng G."/>
            <person name="Zhu H."/>
        </authorList>
    </citation>
    <scope>NUCLEOTIDE SEQUENCE [LARGE SCALE GENOMIC DNA]</scope>
    <source>
        <strain evidence="7 8">DSM 14656</strain>
    </source>
</reference>
<evidence type="ECO:0000256" key="4">
    <source>
        <dbReference type="SAM" id="MobiDB-lite"/>
    </source>
</evidence>
<feature type="compositionally biased region" description="Pro residues" evidence="4">
    <location>
        <begin position="46"/>
        <end position="57"/>
    </location>
</feature>
<evidence type="ECO:0000256" key="3">
    <source>
        <dbReference type="ARBA" id="ARBA00023002"/>
    </source>
</evidence>
<dbReference type="InterPro" id="IPR011707">
    <property type="entry name" value="Cu-oxidase-like_N"/>
</dbReference>
<feature type="compositionally biased region" description="Polar residues" evidence="4">
    <location>
        <begin position="67"/>
        <end position="79"/>
    </location>
</feature>
<dbReference type="Gene3D" id="2.60.40.420">
    <property type="entry name" value="Cupredoxins - blue copper proteins"/>
    <property type="match status" value="3"/>
</dbReference>
<dbReference type="AlphaFoldDB" id="A0A4Z0BN25"/>
<dbReference type="Pfam" id="PF07732">
    <property type="entry name" value="Cu-oxidase_3"/>
    <property type="match status" value="1"/>
</dbReference>
<dbReference type="PANTHER" id="PTHR48267:SF1">
    <property type="entry name" value="BILIRUBIN OXIDASE"/>
    <property type="match status" value="1"/>
</dbReference>
<evidence type="ECO:0000256" key="1">
    <source>
        <dbReference type="ARBA" id="ARBA00004418"/>
    </source>
</evidence>
<accession>A0A4Z0BN25</accession>
<protein>
    <submittedName>
        <fullName evidence="7">Bilirubin oxidase</fullName>
    </submittedName>
</protein>
<sequence length="566" mass="63252">MTDRTESREKLPVDAPRSASRRLLFRTAGASAAGVFAPKLATGQVLPPPRPPSPPTTPWAEELPVQQPKSPESSLSPTPIGTLGEGEAGRADHQAWAGSPAQLMYKIDVKVGSHRFHPELPTQEVWGYDGKVPGPLFHARYGQPIVVRFRNQLPSSVQGYGSPDISVHLHNLHTPSESDGYPEDWFSATACGPTLTRAGEYKDYHYPMVYAGGDSKEALGTMWYHDHRHDFTAGNVYRGLAGFFLAFDGLDSGNENDPNTGALRLPSGEFDVPLMLADRYFDSGGYVSFDQFNQDGFIGDKWLVNGKVQPYFHVAPRKYRFRLLAAGTARIWDLQLRYQNRVQSFIQISSDGNLFASPVLRSNVVLGAAERADLVIDFSRFPVGSELFLTNRLKHLDGRKAEVDLLPTPDQLLKFIVDRPLPGPDNSRVLSRLRDQPTIDMAQVAATRNFNFGRSSGGWTINDRLFDGRPICTPKMGTAEIWNLRNTSGGWAHPVHIHFEEGRILKRNGIDPPAWERGRKDVFLLGPNENVQVYLRFRDFPGKYIMHCHNTIHEDHAMMARFDIVA</sequence>
<evidence type="ECO:0000259" key="5">
    <source>
        <dbReference type="Pfam" id="PF07731"/>
    </source>
</evidence>
<dbReference type="OrthoDB" id="9757546at2"/>
<evidence type="ECO:0000313" key="8">
    <source>
        <dbReference type="Proteomes" id="UP000298180"/>
    </source>
</evidence>
<name>A0A4Z0BN25_9BURK</name>
<feature type="region of interest" description="Disordered" evidence="4">
    <location>
        <begin position="1"/>
        <end position="22"/>
    </location>
</feature>
<dbReference type="InterPro" id="IPR011706">
    <property type="entry name" value="Cu-oxidase_C"/>
</dbReference>
<dbReference type="GO" id="GO:0016491">
    <property type="term" value="F:oxidoreductase activity"/>
    <property type="evidence" value="ECO:0007669"/>
    <property type="project" value="UniProtKB-KW"/>
</dbReference>
<dbReference type="Proteomes" id="UP000298180">
    <property type="component" value="Unassembled WGS sequence"/>
</dbReference>
<proteinExistence type="predicted"/>
<keyword evidence="3" id="KW-0560">Oxidoreductase</keyword>
<dbReference type="InterPro" id="IPR045087">
    <property type="entry name" value="Cu-oxidase_fam"/>
</dbReference>
<dbReference type="SUPFAM" id="SSF49503">
    <property type="entry name" value="Cupredoxins"/>
    <property type="match status" value="3"/>
</dbReference>
<feature type="region of interest" description="Disordered" evidence="4">
    <location>
        <begin position="36"/>
        <end position="93"/>
    </location>
</feature>
<dbReference type="CDD" id="cd13889">
    <property type="entry name" value="CuRO_3_BOD"/>
    <property type="match status" value="1"/>
</dbReference>
<comment type="subcellular location">
    <subcellularLocation>
        <location evidence="1">Periplasm</location>
    </subcellularLocation>
</comment>
<feature type="domain" description="Plastocyanin-like" evidence="6">
    <location>
        <begin position="121"/>
        <end position="245"/>
    </location>
</feature>
<dbReference type="GO" id="GO:0042597">
    <property type="term" value="C:periplasmic space"/>
    <property type="evidence" value="ECO:0007669"/>
    <property type="project" value="UniProtKB-SubCell"/>
</dbReference>
<dbReference type="PANTHER" id="PTHR48267">
    <property type="entry name" value="CUPREDOXIN SUPERFAMILY PROTEIN"/>
    <property type="match status" value="1"/>
</dbReference>
<evidence type="ECO:0000259" key="6">
    <source>
        <dbReference type="Pfam" id="PF07732"/>
    </source>
</evidence>
<dbReference type="InterPro" id="IPR008972">
    <property type="entry name" value="Cupredoxin"/>
</dbReference>
<dbReference type="Pfam" id="PF07731">
    <property type="entry name" value="Cu-oxidase_2"/>
    <property type="match status" value="1"/>
</dbReference>
<evidence type="ECO:0000313" key="7">
    <source>
        <dbReference type="EMBL" id="TFZ00703.1"/>
    </source>
</evidence>
<dbReference type="RefSeq" id="WP_135265041.1">
    <property type="nucleotide sequence ID" value="NZ_SMLM01000003.1"/>
</dbReference>
<organism evidence="7 8">
    <name type="scientific">Ramlibacter henchirensis</name>
    <dbReference type="NCBI Taxonomy" id="204072"/>
    <lineage>
        <taxon>Bacteria</taxon>
        <taxon>Pseudomonadati</taxon>
        <taxon>Pseudomonadota</taxon>
        <taxon>Betaproteobacteria</taxon>
        <taxon>Burkholderiales</taxon>
        <taxon>Comamonadaceae</taxon>
        <taxon>Ramlibacter</taxon>
    </lineage>
</organism>
<keyword evidence="2" id="KW-0479">Metal-binding</keyword>